<dbReference type="Proteomes" id="UP000737018">
    <property type="component" value="Unassembled WGS sequence"/>
</dbReference>
<gene>
    <name evidence="7" type="ORF">CMV_006473</name>
</gene>
<evidence type="ECO:0000256" key="1">
    <source>
        <dbReference type="ARBA" id="ARBA00022729"/>
    </source>
</evidence>
<dbReference type="Pfam" id="PF08276">
    <property type="entry name" value="PAN_2"/>
    <property type="match status" value="1"/>
</dbReference>
<proteinExistence type="predicted"/>
<dbReference type="PROSITE" id="PS50948">
    <property type="entry name" value="PAN"/>
    <property type="match status" value="1"/>
</dbReference>
<dbReference type="GO" id="GO:0048544">
    <property type="term" value="P:recognition of pollen"/>
    <property type="evidence" value="ECO:0007669"/>
    <property type="project" value="InterPro"/>
</dbReference>
<name>A0A8J4RBH0_9ROSI</name>
<feature type="chain" id="PRO_5035323488" description="Bulb-type lectin domain-containing protein" evidence="4">
    <location>
        <begin position="23"/>
        <end position="512"/>
    </location>
</feature>
<dbReference type="OrthoDB" id="4062651at2759"/>
<reference evidence="7" key="1">
    <citation type="submission" date="2020-03" db="EMBL/GenBank/DDBJ databases">
        <title>Castanea mollissima Vanexum genome sequencing.</title>
        <authorList>
            <person name="Staton M."/>
        </authorList>
    </citation>
    <scope>NUCLEOTIDE SEQUENCE</scope>
    <source>
        <tissue evidence="7">Leaf</tissue>
    </source>
</reference>
<dbReference type="Pfam" id="PF00954">
    <property type="entry name" value="S_locus_glycop"/>
    <property type="match status" value="1"/>
</dbReference>
<dbReference type="FunFam" id="2.90.10.30:FF:000003">
    <property type="entry name" value="Os04g0303100 protein"/>
    <property type="match status" value="1"/>
</dbReference>
<dbReference type="CDD" id="cd00028">
    <property type="entry name" value="B_lectin"/>
    <property type="match status" value="1"/>
</dbReference>
<dbReference type="SMART" id="SM00108">
    <property type="entry name" value="B_lectin"/>
    <property type="match status" value="1"/>
</dbReference>
<dbReference type="PANTHER" id="PTHR47976">
    <property type="entry name" value="G-TYPE LECTIN S-RECEPTOR-LIKE SERINE/THREONINE-PROTEIN KINASE SD2-5"/>
    <property type="match status" value="1"/>
</dbReference>
<evidence type="ECO:0000313" key="8">
    <source>
        <dbReference type="Proteomes" id="UP000737018"/>
    </source>
</evidence>
<dbReference type="InterPro" id="IPR003609">
    <property type="entry name" value="Pan_app"/>
</dbReference>
<keyword evidence="8" id="KW-1185">Reference proteome</keyword>
<feature type="domain" description="Bulb-type lectin" evidence="5">
    <location>
        <begin position="41"/>
        <end position="171"/>
    </location>
</feature>
<dbReference type="EMBL" id="JRKL02000612">
    <property type="protein sequence ID" value="KAF3969757.1"/>
    <property type="molecule type" value="Genomic_DNA"/>
</dbReference>
<evidence type="ECO:0000313" key="7">
    <source>
        <dbReference type="EMBL" id="KAF3969757.1"/>
    </source>
</evidence>
<dbReference type="SUPFAM" id="SSF51110">
    <property type="entry name" value="alpha-D-mannose-specific plant lectins"/>
    <property type="match status" value="1"/>
</dbReference>
<organism evidence="7 8">
    <name type="scientific">Castanea mollissima</name>
    <name type="common">Chinese chestnut</name>
    <dbReference type="NCBI Taxonomy" id="60419"/>
    <lineage>
        <taxon>Eukaryota</taxon>
        <taxon>Viridiplantae</taxon>
        <taxon>Streptophyta</taxon>
        <taxon>Embryophyta</taxon>
        <taxon>Tracheophyta</taxon>
        <taxon>Spermatophyta</taxon>
        <taxon>Magnoliopsida</taxon>
        <taxon>eudicotyledons</taxon>
        <taxon>Gunneridae</taxon>
        <taxon>Pentapetalae</taxon>
        <taxon>rosids</taxon>
        <taxon>fabids</taxon>
        <taxon>Fagales</taxon>
        <taxon>Fagaceae</taxon>
        <taxon>Castanea</taxon>
    </lineage>
</organism>
<evidence type="ECO:0000259" key="6">
    <source>
        <dbReference type="PROSITE" id="PS50948"/>
    </source>
</evidence>
<dbReference type="InterPro" id="IPR036426">
    <property type="entry name" value="Bulb-type_lectin_dom_sf"/>
</dbReference>
<dbReference type="PROSITE" id="PS50927">
    <property type="entry name" value="BULB_LECTIN"/>
    <property type="match status" value="1"/>
</dbReference>
<dbReference type="Gene3D" id="2.90.10.30">
    <property type="match status" value="1"/>
</dbReference>
<protein>
    <recommendedName>
        <fullName evidence="9">Bulb-type lectin domain-containing protein</fullName>
    </recommendedName>
</protein>
<dbReference type="InterPro" id="IPR051343">
    <property type="entry name" value="G-type_lectin_kinases/EP1-like"/>
</dbReference>
<evidence type="ECO:0000256" key="4">
    <source>
        <dbReference type="SAM" id="SignalP"/>
    </source>
</evidence>
<dbReference type="Pfam" id="PF01453">
    <property type="entry name" value="B_lectin"/>
    <property type="match status" value="1"/>
</dbReference>
<dbReference type="AlphaFoldDB" id="A0A8J4RBH0"/>
<feature type="signal peptide" evidence="4">
    <location>
        <begin position="1"/>
        <end position="22"/>
    </location>
</feature>
<dbReference type="InterPro" id="IPR000858">
    <property type="entry name" value="S_locus_glycoprot_dom"/>
</dbReference>
<keyword evidence="2" id="KW-1015">Disulfide bond</keyword>
<evidence type="ECO:0008006" key="9">
    <source>
        <dbReference type="Google" id="ProtNLM"/>
    </source>
</evidence>
<accession>A0A8J4RBH0</accession>
<evidence type="ECO:0000256" key="3">
    <source>
        <dbReference type="ARBA" id="ARBA00023180"/>
    </source>
</evidence>
<evidence type="ECO:0000256" key="2">
    <source>
        <dbReference type="ARBA" id="ARBA00023157"/>
    </source>
</evidence>
<evidence type="ECO:0000259" key="5">
    <source>
        <dbReference type="PROSITE" id="PS50927"/>
    </source>
</evidence>
<feature type="domain" description="Apple" evidence="6">
    <location>
        <begin position="285"/>
        <end position="372"/>
    </location>
</feature>
<keyword evidence="3" id="KW-0325">Glycoprotein</keyword>
<dbReference type="PANTHER" id="PTHR47976:SF30">
    <property type="entry name" value="RECEPTOR-LIKE SERINE_THREONINE-PROTEIN KINASE"/>
    <property type="match status" value="1"/>
</dbReference>
<sequence>MVASLNLHILYLLLSSLLLISAQIVEIPVANLSTTWINSPLDFVNGSNWYGLRTVLLRGSFGPRFVCGFLCQYRNGNCFFAVSIFQTRTGVNPRFIQFPEAVWTANRNTPVKINATLQLSQEGDLILRDADGTYVWSTNTAGMSVSGLNLTEEGNLVLSSRNNAVVWQSFDHPTDSLVPGQRMVSGQKLIATESASNLTEAQYIRFDSDGHLRVYEWGGSSWKVSDLLYLEECDYPFVCGNYGICSNGQSWQCSCPGAGDTTNLFREVDGRQPNLGCTAITPISCGSSESQSFLEIKELYYFAYGFSIDLNNTDMETCKQACLKNCSCKLALFRYILNASSGDCFLFLQAHKSVCIVKVRGAVRKGVHPRACPTIILGLAKRVKDRILEITDGLIGPEPNTCFWVQVQLYTYNWRRLWESSIERIGTSWQAWVRITRNLRDRSPKIFLSVLSAGGIKRKAFIPYILARVIRAVEAVPPMRMMPKPCRGRLSTSRRSCAVSDEGGLHPHPTFL</sequence>
<keyword evidence="1 4" id="KW-0732">Signal</keyword>
<dbReference type="InterPro" id="IPR001480">
    <property type="entry name" value="Bulb-type_lectin_dom"/>
</dbReference>
<comment type="caution">
    <text evidence="7">The sequence shown here is derived from an EMBL/GenBank/DDBJ whole genome shotgun (WGS) entry which is preliminary data.</text>
</comment>